<dbReference type="Pfam" id="PF00248">
    <property type="entry name" value="Aldo_ket_red"/>
    <property type="match status" value="1"/>
</dbReference>
<dbReference type="AlphaFoldDB" id="A0A9W4U2H4"/>
<evidence type="ECO:0000259" key="2">
    <source>
        <dbReference type="Pfam" id="PF00248"/>
    </source>
</evidence>
<evidence type="ECO:0000313" key="3">
    <source>
        <dbReference type="EMBL" id="CAI6252034.1"/>
    </source>
</evidence>
<protein>
    <recommendedName>
        <fullName evidence="2">NADP-dependent oxidoreductase domain-containing protein</fullName>
    </recommendedName>
</protein>
<keyword evidence="4" id="KW-1185">Reference proteome</keyword>
<evidence type="ECO:0000256" key="1">
    <source>
        <dbReference type="ARBA" id="ARBA00023002"/>
    </source>
</evidence>
<proteinExistence type="predicted"/>
<comment type="caution">
    <text evidence="3">The sequence shown here is derived from an EMBL/GenBank/DDBJ whole genome shotgun (WGS) entry which is preliminary data.</text>
</comment>
<evidence type="ECO:0000313" key="4">
    <source>
        <dbReference type="Proteomes" id="UP001152607"/>
    </source>
</evidence>
<accession>A0A9W4U2H4</accession>
<organism evidence="3 4">
    <name type="scientific">Periconia digitata</name>
    <dbReference type="NCBI Taxonomy" id="1303443"/>
    <lineage>
        <taxon>Eukaryota</taxon>
        <taxon>Fungi</taxon>
        <taxon>Dikarya</taxon>
        <taxon>Ascomycota</taxon>
        <taxon>Pezizomycotina</taxon>
        <taxon>Dothideomycetes</taxon>
        <taxon>Pleosporomycetidae</taxon>
        <taxon>Pleosporales</taxon>
        <taxon>Massarineae</taxon>
        <taxon>Periconiaceae</taxon>
        <taxon>Periconia</taxon>
    </lineage>
</organism>
<dbReference type="PANTHER" id="PTHR43625:SF78">
    <property type="entry name" value="PYRIDOXAL REDUCTASE-RELATED"/>
    <property type="match status" value="1"/>
</dbReference>
<feature type="domain" description="NADP-dependent oxidoreductase" evidence="2">
    <location>
        <begin position="13"/>
        <end position="308"/>
    </location>
</feature>
<dbReference type="CDD" id="cd19077">
    <property type="entry name" value="AKR_AKR8A1-2"/>
    <property type="match status" value="1"/>
</dbReference>
<dbReference type="GO" id="GO:0016491">
    <property type="term" value="F:oxidoreductase activity"/>
    <property type="evidence" value="ECO:0007669"/>
    <property type="project" value="UniProtKB-KW"/>
</dbReference>
<dbReference type="Gene3D" id="3.20.20.100">
    <property type="entry name" value="NADP-dependent oxidoreductase domain"/>
    <property type="match status" value="1"/>
</dbReference>
<dbReference type="InterPro" id="IPR023210">
    <property type="entry name" value="NADP_OxRdtase_dom"/>
</dbReference>
<dbReference type="SUPFAM" id="SSF51430">
    <property type="entry name" value="NAD(P)-linked oxidoreductase"/>
    <property type="match status" value="1"/>
</dbReference>
<keyword evidence="1" id="KW-0560">Oxidoreductase</keyword>
<dbReference type="GO" id="GO:0005737">
    <property type="term" value="C:cytoplasm"/>
    <property type="evidence" value="ECO:0007669"/>
    <property type="project" value="TreeGrafter"/>
</dbReference>
<dbReference type="Proteomes" id="UP001152607">
    <property type="component" value="Unassembled WGS sequence"/>
</dbReference>
<dbReference type="InterPro" id="IPR036812">
    <property type="entry name" value="NAD(P)_OxRdtase_dom_sf"/>
</dbReference>
<dbReference type="OrthoDB" id="37537at2759"/>
<sequence length="328" mass="35466">MVQILNQEVGNPGFGLMSLTKPGGPTTEQAIEVMRTALQNGAKFWNGGEFYGTPDYNSLHLVNKYFTKYPEDADKVVLSIKGAYVFQEIRPDNSEANITRSIEEALKVLDGKKSLDIFECARPDPKVPLEETIGTIAKYIKAGKVGGIGLSEVSGETIRRAHAIHPIAAVELEFSLFTTTLIGSSAAKACTELDIPIIAYSPLGRGFLSGQFKSVKDIPEGSFLAHMPRYHPDVFDENLKLVHEVEKIATNKGVTVGQAALGWVLALSGKNGMPQLLALPGTTTTSRVIENQHPATLDDNDLAAIADILKKFEIKGARYMPGVAGEEP</sequence>
<dbReference type="PANTHER" id="PTHR43625">
    <property type="entry name" value="AFLATOXIN B1 ALDEHYDE REDUCTASE"/>
    <property type="match status" value="1"/>
</dbReference>
<gene>
    <name evidence="3" type="ORF">PDIGIT_LOCUS1008</name>
</gene>
<dbReference type="InterPro" id="IPR050791">
    <property type="entry name" value="Aldo-Keto_reductase"/>
</dbReference>
<dbReference type="EMBL" id="CAOQHR010000001">
    <property type="protein sequence ID" value="CAI6252034.1"/>
    <property type="molecule type" value="Genomic_DNA"/>
</dbReference>
<name>A0A9W4U2H4_9PLEO</name>
<reference evidence="3" key="1">
    <citation type="submission" date="2023-01" db="EMBL/GenBank/DDBJ databases">
        <authorList>
            <person name="Van Ghelder C."/>
            <person name="Rancurel C."/>
        </authorList>
    </citation>
    <scope>NUCLEOTIDE SEQUENCE</scope>
    <source>
        <strain evidence="3">CNCM I-4278</strain>
    </source>
</reference>